<keyword evidence="6" id="KW-0746">Sphingolipid metabolism</keyword>
<keyword evidence="10" id="KW-1185">Reference proteome</keyword>
<evidence type="ECO:0000256" key="1">
    <source>
        <dbReference type="ARBA" id="ARBA00001013"/>
    </source>
</evidence>
<reference evidence="9" key="1">
    <citation type="submission" date="2021-12" db="EMBL/GenBank/DDBJ databases">
        <authorList>
            <person name="King R."/>
        </authorList>
    </citation>
    <scope>NUCLEOTIDE SEQUENCE</scope>
</reference>
<dbReference type="Gene3D" id="3.20.20.80">
    <property type="entry name" value="Glycosidases"/>
    <property type="match status" value="1"/>
</dbReference>
<evidence type="ECO:0000256" key="6">
    <source>
        <dbReference type="RuleBase" id="RU361188"/>
    </source>
</evidence>
<dbReference type="Proteomes" id="UP001153292">
    <property type="component" value="Chromosome 21"/>
</dbReference>
<dbReference type="InterPro" id="IPR001139">
    <property type="entry name" value="Glyco_hydro_30"/>
</dbReference>
<comment type="similarity">
    <text evidence="2 6">Belongs to the glycosyl hydrolase 30 family.</text>
</comment>
<evidence type="ECO:0000259" key="7">
    <source>
        <dbReference type="Pfam" id="PF02055"/>
    </source>
</evidence>
<accession>A0ABN8B172</accession>
<evidence type="ECO:0000256" key="5">
    <source>
        <dbReference type="ARBA" id="ARBA00022801"/>
    </source>
</evidence>
<dbReference type="InterPro" id="IPR033453">
    <property type="entry name" value="Glyco_hydro_30_TIM-barrel"/>
</dbReference>
<dbReference type="EC" id="3.2.1.45" evidence="3 6"/>
<keyword evidence="6" id="KW-0326">Glycosidase</keyword>
<dbReference type="InterPro" id="IPR017853">
    <property type="entry name" value="GH"/>
</dbReference>
<dbReference type="PANTHER" id="PTHR11069">
    <property type="entry name" value="GLUCOSYLCERAMIDASE"/>
    <property type="match status" value="1"/>
</dbReference>
<dbReference type="SUPFAM" id="SSF51011">
    <property type="entry name" value="Glycosyl hydrolase domain"/>
    <property type="match status" value="1"/>
</dbReference>
<evidence type="ECO:0000313" key="9">
    <source>
        <dbReference type="EMBL" id="CAH0402651.1"/>
    </source>
</evidence>
<feature type="domain" description="Glycosyl hydrolase family 30 beta sandwich" evidence="8">
    <location>
        <begin position="490"/>
        <end position="553"/>
    </location>
</feature>
<feature type="domain" description="Glycosyl hydrolase family 30 TIM-barrel" evidence="7">
    <location>
        <begin position="142"/>
        <end position="487"/>
    </location>
</feature>
<keyword evidence="5 6" id="KW-0378">Hydrolase</keyword>
<dbReference type="Pfam" id="PF02055">
    <property type="entry name" value="Glyco_hydro_30"/>
    <property type="match status" value="1"/>
</dbReference>
<sequence>MFIYESMKIFCRGEWGNCGRGKYGLASFYSFPPPAAARCCRLFLSAILMPRKNLRQPAAHSLKGKPCKSRQIPGQSVVCVCNVTYCDELVRVAPAQGKYVTYTTSEAGSRFVRVTRDLRNKDYYESNVLELVLNPRQKYQKVEGFGGAVTDAASINWLNLTDSRLKKSLIDTYFSKLGLEYNMLRVPIGGCDFSTHPYAYNEFPADDVSLSNFSLAYEDYQYKIPMIKEIMKAAVAPVHIVSSTWSPPLWMKNKPVWGGKNKLKPEYYQTYADYHIKFLEAYQANGIPIWGITTTNEPNDGFLGLAPFNTLGWSPLNQPIWISENLGPTVRNSSFFDLKILALDDQRASIPWLLAMLYISPEMVEYIDGVAVHFYADKIIPPEFLSFMSDKYPDKFLLSTEACEGSFGPIKVLLGSWNRAKSYITDIMQDLNYNVVGWIDWNLCLNVQGGPNWVENFVDSPIIVFPENKEFVKQPMFYALGHFSKFLPRGSQRIKVNQRTPPRSSPVDNVAFLTPRNTVVVVLYNDGGPKRVIIQIGQKKAIVPMEARSVVTVEMALKQN</sequence>
<name>A0ABN8B172_CHISP</name>
<keyword evidence="4" id="KW-0732">Signal</keyword>
<dbReference type="PANTHER" id="PTHR11069:SF23">
    <property type="entry name" value="LYSOSOMAL ACID GLUCOSYLCERAMIDASE"/>
    <property type="match status" value="1"/>
</dbReference>
<evidence type="ECO:0000256" key="3">
    <source>
        <dbReference type="ARBA" id="ARBA00012658"/>
    </source>
</evidence>
<protein>
    <recommendedName>
        <fullName evidence="3 6">Glucosylceramidase</fullName>
        <ecNumber evidence="3 6">3.2.1.45</ecNumber>
    </recommendedName>
</protein>
<organism evidence="9 10">
    <name type="scientific">Chilo suppressalis</name>
    <name type="common">Asiatic rice borer moth</name>
    <dbReference type="NCBI Taxonomy" id="168631"/>
    <lineage>
        <taxon>Eukaryota</taxon>
        <taxon>Metazoa</taxon>
        <taxon>Ecdysozoa</taxon>
        <taxon>Arthropoda</taxon>
        <taxon>Hexapoda</taxon>
        <taxon>Insecta</taxon>
        <taxon>Pterygota</taxon>
        <taxon>Neoptera</taxon>
        <taxon>Endopterygota</taxon>
        <taxon>Lepidoptera</taxon>
        <taxon>Glossata</taxon>
        <taxon>Ditrysia</taxon>
        <taxon>Pyraloidea</taxon>
        <taxon>Crambidae</taxon>
        <taxon>Crambinae</taxon>
        <taxon>Chilo</taxon>
    </lineage>
</organism>
<evidence type="ECO:0000259" key="8">
    <source>
        <dbReference type="Pfam" id="PF17189"/>
    </source>
</evidence>
<comment type="catalytic activity">
    <reaction evidence="1">
        <text>a beta-D-glucosyl-(1&lt;-&gt;1')-N-acylsphing-4-enine + H2O = an N-acylsphing-4-enine + D-glucose</text>
        <dbReference type="Rhea" id="RHEA:13269"/>
        <dbReference type="ChEBI" id="CHEBI:4167"/>
        <dbReference type="ChEBI" id="CHEBI:15377"/>
        <dbReference type="ChEBI" id="CHEBI:22801"/>
        <dbReference type="ChEBI" id="CHEBI:52639"/>
        <dbReference type="EC" id="3.2.1.45"/>
    </reaction>
    <physiologicalReaction direction="left-to-right" evidence="1">
        <dbReference type="Rhea" id="RHEA:13270"/>
    </physiologicalReaction>
</comment>
<keyword evidence="6" id="KW-0443">Lipid metabolism</keyword>
<dbReference type="PRINTS" id="PR00843">
    <property type="entry name" value="GLHYDRLASE30"/>
</dbReference>
<evidence type="ECO:0000313" key="10">
    <source>
        <dbReference type="Proteomes" id="UP001153292"/>
    </source>
</evidence>
<dbReference type="Pfam" id="PF17189">
    <property type="entry name" value="Glyco_hydro_30C"/>
    <property type="match status" value="1"/>
</dbReference>
<dbReference type="SUPFAM" id="SSF51445">
    <property type="entry name" value="(Trans)glycosidases"/>
    <property type="match status" value="1"/>
</dbReference>
<dbReference type="EMBL" id="OU963914">
    <property type="protein sequence ID" value="CAH0402651.1"/>
    <property type="molecule type" value="Genomic_DNA"/>
</dbReference>
<evidence type="ECO:0000256" key="4">
    <source>
        <dbReference type="ARBA" id="ARBA00022729"/>
    </source>
</evidence>
<proteinExistence type="inferred from homology"/>
<evidence type="ECO:0000256" key="2">
    <source>
        <dbReference type="ARBA" id="ARBA00005382"/>
    </source>
</evidence>
<dbReference type="InterPro" id="IPR033452">
    <property type="entry name" value="GH30_C"/>
</dbReference>
<gene>
    <name evidence="9" type="ORF">CHILSU_LOCUS5897</name>
</gene>